<dbReference type="PANTHER" id="PTHR12461:SF18">
    <property type="entry name" value="JMJC DOMAIN-CONTAINING PROTEIN"/>
    <property type="match status" value="1"/>
</dbReference>
<evidence type="ECO:0000256" key="2">
    <source>
        <dbReference type="SAM" id="SignalP"/>
    </source>
</evidence>
<dbReference type="EMBL" id="JAWDGP010004969">
    <property type="protein sequence ID" value="KAK3760617.1"/>
    <property type="molecule type" value="Genomic_DNA"/>
</dbReference>
<evidence type="ECO:0000256" key="1">
    <source>
        <dbReference type="SAM" id="MobiDB-lite"/>
    </source>
</evidence>
<evidence type="ECO:0000313" key="4">
    <source>
        <dbReference type="EMBL" id="KAK3760617.1"/>
    </source>
</evidence>
<keyword evidence="5" id="KW-1185">Reference proteome</keyword>
<keyword evidence="2" id="KW-0732">Signal</keyword>
<dbReference type="SUPFAM" id="SSF51197">
    <property type="entry name" value="Clavaminate synthase-like"/>
    <property type="match status" value="1"/>
</dbReference>
<feature type="compositionally biased region" description="Basic and acidic residues" evidence="1">
    <location>
        <begin position="446"/>
        <end position="457"/>
    </location>
</feature>
<feature type="compositionally biased region" description="Polar residues" evidence="1">
    <location>
        <begin position="425"/>
        <end position="445"/>
    </location>
</feature>
<dbReference type="InterPro" id="IPR003347">
    <property type="entry name" value="JmjC_dom"/>
</dbReference>
<dbReference type="AlphaFoldDB" id="A0AAE0Z2D4"/>
<dbReference type="InterPro" id="IPR014710">
    <property type="entry name" value="RmlC-like_jellyroll"/>
</dbReference>
<feature type="chain" id="PRO_5042120389" description="JmjC domain-containing protein" evidence="2">
    <location>
        <begin position="22"/>
        <end position="489"/>
    </location>
</feature>
<protein>
    <recommendedName>
        <fullName evidence="3">JmjC domain-containing protein</fullName>
    </recommendedName>
</protein>
<accession>A0AAE0Z2D4</accession>
<evidence type="ECO:0000313" key="5">
    <source>
        <dbReference type="Proteomes" id="UP001283361"/>
    </source>
</evidence>
<feature type="compositionally biased region" description="Basic and acidic residues" evidence="1">
    <location>
        <begin position="468"/>
        <end position="489"/>
    </location>
</feature>
<dbReference type="SMART" id="SM00558">
    <property type="entry name" value="JmjC"/>
    <property type="match status" value="1"/>
</dbReference>
<comment type="caution">
    <text evidence="4">The sequence shown here is derived from an EMBL/GenBank/DDBJ whole genome shotgun (WGS) entry which is preliminary data.</text>
</comment>
<evidence type="ECO:0000259" key="3">
    <source>
        <dbReference type="PROSITE" id="PS51184"/>
    </source>
</evidence>
<proteinExistence type="predicted"/>
<dbReference type="InterPro" id="IPR041667">
    <property type="entry name" value="Cupin_8"/>
</dbReference>
<dbReference type="Pfam" id="PF13621">
    <property type="entry name" value="Cupin_8"/>
    <property type="match status" value="1"/>
</dbReference>
<dbReference type="PANTHER" id="PTHR12461">
    <property type="entry name" value="HYPOXIA-INDUCIBLE FACTOR 1 ALPHA INHIBITOR-RELATED"/>
    <property type="match status" value="1"/>
</dbReference>
<reference evidence="4" key="1">
    <citation type="journal article" date="2023" name="G3 (Bethesda)">
        <title>A reference genome for the long-term kleptoplast-retaining sea slug Elysia crispata morphotype clarki.</title>
        <authorList>
            <person name="Eastman K.E."/>
            <person name="Pendleton A.L."/>
            <person name="Shaikh M.A."/>
            <person name="Suttiyut T."/>
            <person name="Ogas R."/>
            <person name="Tomko P."/>
            <person name="Gavelis G."/>
            <person name="Widhalm J.R."/>
            <person name="Wisecaver J.H."/>
        </authorList>
    </citation>
    <scope>NUCLEOTIDE SEQUENCE</scope>
    <source>
        <strain evidence="4">ECLA1</strain>
    </source>
</reference>
<gene>
    <name evidence="4" type="ORF">RRG08_058615</name>
</gene>
<feature type="compositionally biased region" description="Acidic residues" evidence="1">
    <location>
        <begin position="407"/>
        <end position="420"/>
    </location>
</feature>
<dbReference type="Gene3D" id="2.60.120.10">
    <property type="entry name" value="Jelly Rolls"/>
    <property type="match status" value="1"/>
</dbReference>
<name>A0AAE0Z2D4_9GAST</name>
<feature type="signal peptide" evidence="2">
    <location>
        <begin position="1"/>
        <end position="21"/>
    </location>
</feature>
<dbReference type="Proteomes" id="UP001283361">
    <property type="component" value="Unassembled WGS sequence"/>
</dbReference>
<feature type="region of interest" description="Disordered" evidence="1">
    <location>
        <begin position="386"/>
        <end position="489"/>
    </location>
</feature>
<organism evidence="4 5">
    <name type="scientific">Elysia crispata</name>
    <name type="common">lettuce slug</name>
    <dbReference type="NCBI Taxonomy" id="231223"/>
    <lineage>
        <taxon>Eukaryota</taxon>
        <taxon>Metazoa</taxon>
        <taxon>Spiralia</taxon>
        <taxon>Lophotrochozoa</taxon>
        <taxon>Mollusca</taxon>
        <taxon>Gastropoda</taxon>
        <taxon>Heterobranchia</taxon>
        <taxon>Euthyneura</taxon>
        <taxon>Panpulmonata</taxon>
        <taxon>Sacoglossa</taxon>
        <taxon>Placobranchoidea</taxon>
        <taxon>Plakobranchidae</taxon>
        <taxon>Elysia</taxon>
    </lineage>
</organism>
<feature type="domain" description="JmjC" evidence="3">
    <location>
        <begin position="115"/>
        <end position="287"/>
    </location>
</feature>
<dbReference type="PROSITE" id="PS51184">
    <property type="entry name" value="JMJC"/>
    <property type="match status" value="1"/>
</dbReference>
<sequence>MASRFIKTCLLLLSIFWSISAGAGNSSLTGHLKPLGSHTPGRGVTVIGKFSSPHVFYHEFVSQHQPIWMRNALNNINHFGLTNWTDEYLREDYDSVSVNVEISKKENREKRSTTLTLRQFLNLYQKEDLYMVHSLRNSIEDLVLVPPSLTCGGFQNVIQDAVLWLGSGRTQSVLHFDSLDNLLCLFDGQKQLVLIDPEYKEAIEAAGFVHEGSYSLVDVEKVDLKKFPRFAETKWKAVNMRAGDCVYIPKGWYHQVTSSTKRHLAVNFWFSHLYWFNTTDCLTTSETALQKMRPIADIGFASSNEVLRARLLDKLHDKGVMIKHNFLSSLYSSTEARREKFFDAVDRYRDSALSWSELYSFDIDKAVLYFPDIFDLPGGSNSLPDDLVLYDPVPQPFPSGCDTHEEREEDGGDDDDDMEDKDNTNRGSSKNSKSTILQTDSNSSQRPEENFSKKKVSDNQGTDNIARYQEEDKVSKDSNKDTIQRKDEL</sequence>